<dbReference type="GO" id="GO:0102208">
    <property type="term" value="F:2-polyprenyl-6-hydroxyphenol methylase activity"/>
    <property type="evidence" value="ECO:0007669"/>
    <property type="project" value="UniProtKB-EC"/>
</dbReference>
<dbReference type="UniPathway" id="UPA00232"/>
<dbReference type="HAMAP" id="MF_00472">
    <property type="entry name" value="UbiG"/>
    <property type="match status" value="1"/>
</dbReference>
<dbReference type="InterPro" id="IPR029063">
    <property type="entry name" value="SAM-dependent_MTases_sf"/>
</dbReference>
<accession>A0A0C1QH26</accession>
<sequence length="248" mass="27958">MSLTSPSIDQSEVDKFSRIADEWWDECGKFKPLHQLNPIRIKYIRDKVIKHFAIEKEAKPLSSMKILDIGCGGGLLTVPLGKLGADILGIDVTEKNIKIANAHKIKNNLADNINFLHTTIEKLEQENEKFDVVITMEVVEHVADLNSFLKSSLNVLKPGGLIFISTLNKTLKSYLLAIIGAEYVLRWLPVGTHDWNKFLAPEDIISRLAENNIKHSDPVGVSYNPLYQAWSISEDISVNYMLYGIKQE</sequence>
<organism evidence="7 8">
    <name type="scientific">Candidatus Jidaibacter acanthamoebae</name>
    <dbReference type="NCBI Taxonomy" id="86105"/>
    <lineage>
        <taxon>Bacteria</taxon>
        <taxon>Pseudomonadati</taxon>
        <taxon>Pseudomonadota</taxon>
        <taxon>Alphaproteobacteria</taxon>
        <taxon>Rickettsiales</taxon>
        <taxon>Candidatus Midichloriaceae</taxon>
        <taxon>Candidatus Jidaibacter</taxon>
    </lineage>
</organism>
<dbReference type="InterPro" id="IPR010233">
    <property type="entry name" value="UbiG_MeTrfase"/>
</dbReference>
<dbReference type="EC" id="2.1.1.64" evidence="5"/>
<dbReference type="STRING" id="86105.NF27_FN00130"/>
<dbReference type="OrthoDB" id="9801538at2"/>
<keyword evidence="1 5" id="KW-0489">Methyltransferase</keyword>
<dbReference type="AlphaFoldDB" id="A0A0C1QH26"/>
<dbReference type="Proteomes" id="UP000031258">
    <property type="component" value="Unassembled WGS sequence"/>
</dbReference>
<dbReference type="Gene3D" id="3.40.50.150">
    <property type="entry name" value="Vaccinia Virus protein VP39"/>
    <property type="match status" value="1"/>
</dbReference>
<dbReference type="RefSeq" id="WP_039457542.1">
    <property type="nucleotide sequence ID" value="NZ_JSWE01000139.1"/>
</dbReference>
<dbReference type="Pfam" id="PF13847">
    <property type="entry name" value="Methyltransf_31"/>
    <property type="match status" value="1"/>
</dbReference>
<proteinExistence type="inferred from homology"/>
<name>A0A0C1QH26_9RICK</name>
<keyword evidence="8" id="KW-1185">Reference proteome</keyword>
<dbReference type="PATRIC" id="fig|86105.3.peg.1352"/>
<dbReference type="NCBIfam" id="TIGR01983">
    <property type="entry name" value="UbiG"/>
    <property type="match status" value="1"/>
</dbReference>
<keyword evidence="4 5" id="KW-0949">S-adenosyl-L-methionine</keyword>
<dbReference type="EC" id="2.1.1.222" evidence="5"/>
<dbReference type="EMBL" id="JSWE01000139">
    <property type="protein sequence ID" value="KIE04864.1"/>
    <property type="molecule type" value="Genomic_DNA"/>
</dbReference>
<comment type="function">
    <text evidence="5">O-methyltransferase that catalyzes the 2 O-methylation steps in the ubiquinone biosynthetic pathway.</text>
</comment>
<feature type="binding site" evidence="5">
    <location>
        <position position="40"/>
    </location>
    <ligand>
        <name>S-adenosyl-L-methionine</name>
        <dbReference type="ChEBI" id="CHEBI:59789"/>
    </ligand>
</feature>
<keyword evidence="2 5" id="KW-0808">Transferase</keyword>
<comment type="caution">
    <text evidence="7">The sequence shown here is derived from an EMBL/GenBank/DDBJ whole genome shotgun (WGS) entry which is preliminary data.</text>
</comment>
<evidence type="ECO:0000256" key="4">
    <source>
        <dbReference type="ARBA" id="ARBA00022691"/>
    </source>
</evidence>
<feature type="domain" description="Methyltransferase" evidence="6">
    <location>
        <begin position="62"/>
        <end position="189"/>
    </location>
</feature>
<comment type="catalytic activity">
    <reaction evidence="5">
        <text>a 3-demethylubiquinol + S-adenosyl-L-methionine = a ubiquinol + S-adenosyl-L-homocysteine + H(+)</text>
        <dbReference type="Rhea" id="RHEA:44380"/>
        <dbReference type="Rhea" id="RHEA-COMP:9566"/>
        <dbReference type="Rhea" id="RHEA-COMP:10914"/>
        <dbReference type="ChEBI" id="CHEBI:15378"/>
        <dbReference type="ChEBI" id="CHEBI:17976"/>
        <dbReference type="ChEBI" id="CHEBI:57856"/>
        <dbReference type="ChEBI" id="CHEBI:59789"/>
        <dbReference type="ChEBI" id="CHEBI:84422"/>
        <dbReference type="EC" id="2.1.1.64"/>
    </reaction>
</comment>
<comment type="similarity">
    <text evidence="5">Belongs to the methyltransferase superfamily. UbiG/COQ3 family.</text>
</comment>
<dbReference type="CDD" id="cd02440">
    <property type="entry name" value="AdoMet_MTases"/>
    <property type="match status" value="1"/>
</dbReference>
<evidence type="ECO:0000256" key="5">
    <source>
        <dbReference type="HAMAP-Rule" id="MF_00472"/>
    </source>
</evidence>
<evidence type="ECO:0000256" key="1">
    <source>
        <dbReference type="ARBA" id="ARBA00022603"/>
    </source>
</evidence>
<dbReference type="InterPro" id="IPR025714">
    <property type="entry name" value="Methyltranfer_dom"/>
</dbReference>
<evidence type="ECO:0000259" key="6">
    <source>
        <dbReference type="Pfam" id="PF13847"/>
    </source>
</evidence>
<comment type="catalytic activity">
    <reaction evidence="5">
        <text>a 3-(all-trans-polyprenyl)benzene-1,2-diol + S-adenosyl-L-methionine = a 2-methoxy-6-(all-trans-polyprenyl)phenol + S-adenosyl-L-homocysteine + H(+)</text>
        <dbReference type="Rhea" id="RHEA:31411"/>
        <dbReference type="Rhea" id="RHEA-COMP:9550"/>
        <dbReference type="Rhea" id="RHEA-COMP:9551"/>
        <dbReference type="ChEBI" id="CHEBI:15378"/>
        <dbReference type="ChEBI" id="CHEBI:57856"/>
        <dbReference type="ChEBI" id="CHEBI:59789"/>
        <dbReference type="ChEBI" id="CHEBI:62729"/>
        <dbReference type="ChEBI" id="CHEBI:62731"/>
        <dbReference type="EC" id="2.1.1.222"/>
    </reaction>
</comment>
<gene>
    <name evidence="7" type="primary">ubiG_2</name>
    <name evidence="5" type="synonym">ubiG</name>
    <name evidence="7" type="ORF">NF27_FN00130</name>
</gene>
<dbReference type="GO" id="GO:0010420">
    <property type="term" value="F:polyprenyldihydroxybenzoate methyltransferase activity"/>
    <property type="evidence" value="ECO:0007669"/>
    <property type="project" value="InterPro"/>
</dbReference>
<feature type="binding site" evidence="5">
    <location>
        <position position="91"/>
    </location>
    <ligand>
        <name>S-adenosyl-L-methionine</name>
        <dbReference type="ChEBI" id="CHEBI:59789"/>
    </ligand>
</feature>
<keyword evidence="3 5" id="KW-0831">Ubiquinone biosynthesis</keyword>
<dbReference type="GO" id="GO:0061542">
    <property type="term" value="F:3-demethylubiquinol 3-O-methyltransferase activity"/>
    <property type="evidence" value="ECO:0007669"/>
    <property type="project" value="UniProtKB-UniRule"/>
</dbReference>
<keyword evidence="7" id="KW-0830">Ubiquinone</keyword>
<protein>
    <recommendedName>
        <fullName evidence="5">Ubiquinone biosynthesis O-methyltransferase</fullName>
    </recommendedName>
    <alternativeName>
        <fullName evidence="5">2-polyprenyl-6-hydroxyphenol methylase</fullName>
        <ecNumber evidence="5">2.1.1.222</ecNumber>
    </alternativeName>
    <alternativeName>
        <fullName evidence="5">3-demethylubiquinone 3-O-methyltransferase</fullName>
        <ecNumber evidence="5">2.1.1.64</ecNumber>
    </alternativeName>
</protein>
<comment type="pathway">
    <text evidence="5">Cofactor biosynthesis; ubiquinone biosynthesis.</text>
</comment>
<feature type="binding site" evidence="5">
    <location>
        <position position="70"/>
    </location>
    <ligand>
        <name>S-adenosyl-L-methionine</name>
        <dbReference type="ChEBI" id="CHEBI:59789"/>
    </ligand>
</feature>
<dbReference type="PANTHER" id="PTHR43464">
    <property type="entry name" value="METHYLTRANSFERASE"/>
    <property type="match status" value="1"/>
</dbReference>
<evidence type="ECO:0000256" key="3">
    <source>
        <dbReference type="ARBA" id="ARBA00022688"/>
    </source>
</evidence>
<evidence type="ECO:0000313" key="8">
    <source>
        <dbReference type="Proteomes" id="UP000031258"/>
    </source>
</evidence>
<reference evidence="7 8" key="1">
    <citation type="submission" date="2014-11" db="EMBL/GenBank/DDBJ databases">
        <title>A Rickettsiales Symbiont of Amoebae With Ancient Features.</title>
        <authorList>
            <person name="Schulz F."/>
            <person name="Martijn J."/>
            <person name="Wascher F."/>
            <person name="Kostanjsek R."/>
            <person name="Ettema T.J."/>
            <person name="Horn M."/>
        </authorList>
    </citation>
    <scope>NUCLEOTIDE SEQUENCE [LARGE SCALE GENOMIC DNA]</scope>
    <source>
        <strain evidence="7 8">UWC36</strain>
    </source>
</reference>
<evidence type="ECO:0000256" key="2">
    <source>
        <dbReference type="ARBA" id="ARBA00022679"/>
    </source>
</evidence>
<dbReference type="GO" id="GO:0032259">
    <property type="term" value="P:methylation"/>
    <property type="evidence" value="ECO:0007669"/>
    <property type="project" value="UniProtKB-KW"/>
</dbReference>
<evidence type="ECO:0000313" key="7">
    <source>
        <dbReference type="EMBL" id="KIE04864.1"/>
    </source>
</evidence>
<dbReference type="SUPFAM" id="SSF53335">
    <property type="entry name" value="S-adenosyl-L-methionine-dependent methyltransferases"/>
    <property type="match status" value="1"/>
</dbReference>
<dbReference type="PANTHER" id="PTHR43464:SF19">
    <property type="entry name" value="UBIQUINONE BIOSYNTHESIS O-METHYLTRANSFERASE, MITOCHONDRIAL"/>
    <property type="match status" value="1"/>
</dbReference>
<feature type="binding site" evidence="5">
    <location>
        <position position="136"/>
    </location>
    <ligand>
        <name>S-adenosyl-L-methionine</name>
        <dbReference type="ChEBI" id="CHEBI:59789"/>
    </ligand>
</feature>